<keyword evidence="2" id="KW-1185">Reference proteome</keyword>
<protein>
    <submittedName>
        <fullName evidence="1">Uncharacterized protein</fullName>
    </submittedName>
</protein>
<feature type="non-terminal residue" evidence="1">
    <location>
        <position position="1"/>
    </location>
</feature>
<evidence type="ECO:0000313" key="1">
    <source>
        <dbReference type="EMBL" id="KPJ16348.1"/>
    </source>
</evidence>
<dbReference type="InParanoid" id="A0A0N0PDE4"/>
<dbReference type="Proteomes" id="UP000053240">
    <property type="component" value="Unassembled WGS sequence"/>
</dbReference>
<organism evidence="1 2">
    <name type="scientific">Papilio machaon</name>
    <name type="common">Old World swallowtail butterfly</name>
    <dbReference type="NCBI Taxonomy" id="76193"/>
    <lineage>
        <taxon>Eukaryota</taxon>
        <taxon>Metazoa</taxon>
        <taxon>Ecdysozoa</taxon>
        <taxon>Arthropoda</taxon>
        <taxon>Hexapoda</taxon>
        <taxon>Insecta</taxon>
        <taxon>Pterygota</taxon>
        <taxon>Neoptera</taxon>
        <taxon>Endopterygota</taxon>
        <taxon>Lepidoptera</taxon>
        <taxon>Glossata</taxon>
        <taxon>Ditrysia</taxon>
        <taxon>Papilionoidea</taxon>
        <taxon>Papilionidae</taxon>
        <taxon>Papilioninae</taxon>
        <taxon>Papilio</taxon>
    </lineage>
</organism>
<gene>
    <name evidence="1" type="ORF">RR48_04613</name>
</gene>
<dbReference type="EMBL" id="KQ460254">
    <property type="protein sequence ID" value="KPJ16348.1"/>
    <property type="molecule type" value="Genomic_DNA"/>
</dbReference>
<dbReference type="AlphaFoldDB" id="A0A0N0PDE4"/>
<evidence type="ECO:0000313" key="2">
    <source>
        <dbReference type="Proteomes" id="UP000053240"/>
    </source>
</evidence>
<name>A0A0N0PDE4_PAPMA</name>
<accession>A0A0N0PDE4</accession>
<sequence length="38" mass="3995">DQMGNDFTSKYAELAAPAPANVNVDELVASLRAASNFP</sequence>
<reference evidence="1 2" key="1">
    <citation type="journal article" date="2015" name="Nat. Commun.">
        <title>Outbred genome sequencing and CRISPR/Cas9 gene editing in butterflies.</title>
        <authorList>
            <person name="Li X."/>
            <person name="Fan D."/>
            <person name="Zhang W."/>
            <person name="Liu G."/>
            <person name="Zhang L."/>
            <person name="Zhao L."/>
            <person name="Fang X."/>
            <person name="Chen L."/>
            <person name="Dong Y."/>
            <person name="Chen Y."/>
            <person name="Ding Y."/>
            <person name="Zhao R."/>
            <person name="Feng M."/>
            <person name="Zhu Y."/>
            <person name="Feng Y."/>
            <person name="Jiang X."/>
            <person name="Zhu D."/>
            <person name="Xiang H."/>
            <person name="Feng X."/>
            <person name="Li S."/>
            <person name="Wang J."/>
            <person name="Zhang G."/>
            <person name="Kronforst M.R."/>
            <person name="Wang W."/>
        </authorList>
    </citation>
    <scope>NUCLEOTIDE SEQUENCE [LARGE SCALE GENOMIC DNA]</scope>
    <source>
        <strain evidence="1">Ya'a_city_454_Pm</strain>
        <tissue evidence="1">Whole body</tissue>
    </source>
</reference>
<proteinExistence type="predicted"/>